<sequence>MDMQMSDGAIATAGTGRAGGGAVLALDEGTTNTKAVLVDAATGAVLAAASRPLGIAFPAPGHVEQDAAELRDATLAAARACLDVGGDVPLLGIAIASQRESVVCWDRRTGEPLGPVLGWQDARTAAWCADLAAADPGAAERVRERTGLALDPMYSAPKMRAALDAALAAGVPADAVVLGTVDSWLVHALTGEHATELGNASRTLLLDLATCAWDPELLDLFGIPRGALPEPRGSDAGFGRTRAGGALPAGVPVVAVLADSHAAMYAQGCTEPGTGKATYGTGSSVMTPTASAMPAPDGITTTLAWHVGGAPTFAREGNIVASGSALDWMATTLGRPAGTSGGAFLTDLAAGVPDAGGVAFVPAFSGLGAPYWDRAATGVLVGVTAGTTRAHLARAALEAVAHQVADVVDAIESDGLARVDVLRADGGATGSAVLMQVQADLIGRPVQVGDAPEASALGAALLARRTLGHAGEAAGVRRRIHPSGTDPAPARAAWARAVARSRGHAVAG</sequence>
<evidence type="ECO:0000259" key="8">
    <source>
        <dbReference type="Pfam" id="PF00370"/>
    </source>
</evidence>
<dbReference type="PROSITE" id="PS00445">
    <property type="entry name" value="FGGY_KINASES_2"/>
    <property type="match status" value="1"/>
</dbReference>
<feature type="domain" description="Carbohydrate kinase FGGY N-terminal" evidence="8">
    <location>
        <begin position="23"/>
        <end position="264"/>
    </location>
</feature>
<dbReference type="InterPro" id="IPR000577">
    <property type="entry name" value="Carb_kinase_FGGY"/>
</dbReference>
<evidence type="ECO:0000256" key="6">
    <source>
        <dbReference type="ARBA" id="ARBA00043149"/>
    </source>
</evidence>
<dbReference type="SUPFAM" id="SSF53067">
    <property type="entry name" value="Actin-like ATPase domain"/>
    <property type="match status" value="2"/>
</dbReference>
<name>A0A7Z8K1K7_9CELL</name>
<dbReference type="Pfam" id="PF02782">
    <property type="entry name" value="FGGY_C"/>
    <property type="match status" value="1"/>
</dbReference>
<keyword evidence="5" id="KW-0067">ATP-binding</keyword>
<evidence type="ECO:0000256" key="1">
    <source>
        <dbReference type="ARBA" id="ARBA00009156"/>
    </source>
</evidence>
<evidence type="ECO:0000259" key="9">
    <source>
        <dbReference type="Pfam" id="PF02782"/>
    </source>
</evidence>
<dbReference type="GO" id="GO:0005524">
    <property type="term" value="F:ATP binding"/>
    <property type="evidence" value="ECO:0007669"/>
    <property type="project" value="UniProtKB-KW"/>
</dbReference>
<accession>A0A7Z8K1K7</accession>
<keyword evidence="3" id="KW-0547">Nucleotide-binding</keyword>
<organism evidence="10 11">
    <name type="scientific">Cellulomonas hominis</name>
    <dbReference type="NCBI Taxonomy" id="156981"/>
    <lineage>
        <taxon>Bacteria</taxon>
        <taxon>Bacillati</taxon>
        <taxon>Actinomycetota</taxon>
        <taxon>Actinomycetes</taxon>
        <taxon>Micrococcales</taxon>
        <taxon>Cellulomonadaceae</taxon>
        <taxon>Cellulomonas</taxon>
    </lineage>
</organism>
<dbReference type="OrthoDB" id="9805576at2"/>
<gene>
    <name evidence="10" type="ORF">FA014_08110</name>
</gene>
<feature type="domain" description="Carbohydrate kinase FGGY C-terminal" evidence="9">
    <location>
        <begin position="276"/>
        <end position="464"/>
    </location>
</feature>
<comment type="similarity">
    <text evidence="1 7">Belongs to the FGGY kinase family.</text>
</comment>
<reference evidence="10 11" key="1">
    <citation type="submission" date="2019-05" db="EMBL/GenBank/DDBJ databases">
        <title>Genome sequence of Cellulomonas hominis strain CS1.</title>
        <authorList>
            <person name="Belmont J."/>
            <person name="Maclea K.S."/>
        </authorList>
    </citation>
    <scope>NUCLEOTIDE SEQUENCE [LARGE SCALE GENOMIC DNA]</scope>
    <source>
        <strain evidence="10 11">CS1</strain>
    </source>
</reference>
<comment type="caution">
    <text evidence="10">The sequence shown here is derived from an EMBL/GenBank/DDBJ whole genome shotgun (WGS) entry which is preliminary data.</text>
</comment>
<evidence type="ECO:0000256" key="7">
    <source>
        <dbReference type="RuleBase" id="RU003733"/>
    </source>
</evidence>
<dbReference type="PANTHER" id="PTHR10196">
    <property type="entry name" value="SUGAR KINASE"/>
    <property type="match status" value="1"/>
</dbReference>
<evidence type="ECO:0000256" key="4">
    <source>
        <dbReference type="ARBA" id="ARBA00022777"/>
    </source>
</evidence>
<evidence type="ECO:0000256" key="3">
    <source>
        <dbReference type="ARBA" id="ARBA00022741"/>
    </source>
</evidence>
<dbReference type="InterPro" id="IPR018485">
    <property type="entry name" value="FGGY_C"/>
</dbReference>
<evidence type="ECO:0000313" key="11">
    <source>
        <dbReference type="Proteomes" id="UP000308121"/>
    </source>
</evidence>
<dbReference type="GO" id="GO:0005829">
    <property type="term" value="C:cytosol"/>
    <property type="evidence" value="ECO:0007669"/>
    <property type="project" value="TreeGrafter"/>
</dbReference>
<evidence type="ECO:0000256" key="2">
    <source>
        <dbReference type="ARBA" id="ARBA00022679"/>
    </source>
</evidence>
<dbReference type="InterPro" id="IPR018483">
    <property type="entry name" value="Carb_kinase_FGGY_CS"/>
</dbReference>
<dbReference type="EMBL" id="SZYE01000047">
    <property type="protein sequence ID" value="TKR24038.1"/>
    <property type="molecule type" value="Genomic_DNA"/>
</dbReference>
<dbReference type="PANTHER" id="PTHR10196:SF69">
    <property type="entry name" value="GLYCEROL KINASE"/>
    <property type="match status" value="1"/>
</dbReference>
<keyword evidence="4 7" id="KW-0418">Kinase</keyword>
<proteinExistence type="inferred from homology"/>
<dbReference type="AlphaFoldDB" id="A0A7Z8K1K7"/>
<evidence type="ECO:0000313" key="10">
    <source>
        <dbReference type="EMBL" id="TKR24038.1"/>
    </source>
</evidence>
<dbReference type="InterPro" id="IPR018484">
    <property type="entry name" value="FGGY_N"/>
</dbReference>
<dbReference type="GO" id="GO:0004370">
    <property type="term" value="F:glycerol kinase activity"/>
    <property type="evidence" value="ECO:0007669"/>
    <property type="project" value="TreeGrafter"/>
</dbReference>
<dbReference type="PIRSF" id="PIRSF000538">
    <property type="entry name" value="GlpK"/>
    <property type="match status" value="1"/>
</dbReference>
<dbReference type="InterPro" id="IPR043129">
    <property type="entry name" value="ATPase_NBD"/>
</dbReference>
<dbReference type="Gene3D" id="3.30.420.40">
    <property type="match status" value="2"/>
</dbReference>
<dbReference type="Pfam" id="PF00370">
    <property type="entry name" value="FGGY_N"/>
    <property type="match status" value="1"/>
</dbReference>
<dbReference type="GO" id="GO:0019563">
    <property type="term" value="P:glycerol catabolic process"/>
    <property type="evidence" value="ECO:0007669"/>
    <property type="project" value="TreeGrafter"/>
</dbReference>
<evidence type="ECO:0000256" key="5">
    <source>
        <dbReference type="ARBA" id="ARBA00022840"/>
    </source>
</evidence>
<dbReference type="Proteomes" id="UP000308121">
    <property type="component" value="Unassembled WGS sequence"/>
</dbReference>
<keyword evidence="2 7" id="KW-0808">Transferase</keyword>
<protein>
    <recommendedName>
        <fullName evidence="6">ATP:glycerol 3-phosphotransferase</fullName>
    </recommendedName>
</protein>